<dbReference type="Proteomes" id="UP000011083">
    <property type="component" value="Unassembled WGS sequence"/>
</dbReference>
<feature type="compositionally biased region" description="Low complexity" evidence="1">
    <location>
        <begin position="474"/>
        <end position="485"/>
    </location>
</feature>
<sequence length="648" mass="72623">MDLEARRKLGGLIDKATSTGHLSLEPQPLRQIKAIAKKSDENVKSAFHFLSQKLKADSSEVRYLALLLVNEFFTRSACFRALLIDEFQNFLELVVGTKVYKPLPPPSERAVQLRQKGLEFIENWHEQYGHANKQLRVGHHYLKHSLRMRFPEVRLQSEIAERERRQREEQTQKILRVKFERVKKEIDEYVVEQLQPFLLEMDGCFDILMPRDFDAAAASASISVASAAARASSTEGKGKEKAIDDGDDGDEVGLEWESVLGADEDEEEEEDDEEVDDVLRRHGIGSGGAYELNISFDKSFASMMDGDDGNDEGEEEQVLGASDATNTAAERRDGDAEVRKETNKPVVDCLRNDLRAVTRRYGPLVDEWYDVLLKVDFPLPGTDSPATDDELRDGEKRRERDRLLRQVIELRSAISAAVRKCGDLGITVAGEPKRPAAGLDAETAAAHQQTATTEEEKTSTRRESEAGEEDSEEMTTTTASSSTSPSHHHNKRTLAELFGESDDEENDREEEKRPKIDDEEDEEDEEELEFEEVSMIADVDDDEVDVEALDEDQTDEAKAGDESMVADSPAPATRTRNLLTSSPSPYSSSTVRTASSPAAGEAKKATTKKKKDDVKVRERLRRRLGVAAKRRPPVVKPQKLSTHRPLQL</sequence>
<feature type="compositionally biased region" description="Acidic residues" evidence="1">
    <location>
        <begin position="499"/>
        <end position="508"/>
    </location>
</feature>
<feature type="compositionally biased region" description="Acidic residues" evidence="1">
    <location>
        <begin position="305"/>
        <end position="317"/>
    </location>
</feature>
<feature type="region of interest" description="Disordered" evidence="1">
    <location>
        <begin position="303"/>
        <end position="340"/>
    </location>
</feature>
<dbReference type="EMBL" id="KB008171">
    <property type="protein sequence ID" value="ELR10907.1"/>
    <property type="molecule type" value="Genomic_DNA"/>
</dbReference>
<feature type="compositionally biased region" description="Low complexity" evidence="1">
    <location>
        <begin position="441"/>
        <end position="452"/>
    </location>
</feature>
<feature type="compositionally biased region" description="Basic and acidic residues" evidence="1">
    <location>
        <begin position="454"/>
        <end position="465"/>
    </location>
</feature>
<dbReference type="GeneID" id="14911321"/>
<dbReference type="GO" id="GO:0000993">
    <property type="term" value="F:RNA polymerase II complex binding"/>
    <property type="evidence" value="ECO:0007669"/>
    <property type="project" value="TreeGrafter"/>
</dbReference>
<proteinExistence type="predicted"/>
<gene>
    <name evidence="2" type="ORF">ACA1_145280</name>
</gene>
<name>L8GCV5_ACACF</name>
<dbReference type="OMA" id="FIENWHE"/>
<accession>L8GCV5</accession>
<evidence type="ECO:0008006" key="4">
    <source>
        <dbReference type="Google" id="ProtNLM"/>
    </source>
</evidence>
<dbReference type="RefSeq" id="XP_004332920.1">
    <property type="nucleotide sequence ID" value="XM_004332872.1"/>
</dbReference>
<dbReference type="GO" id="GO:0005694">
    <property type="term" value="C:chromosome"/>
    <property type="evidence" value="ECO:0007669"/>
    <property type="project" value="TreeGrafter"/>
</dbReference>
<reference evidence="2 3" key="1">
    <citation type="journal article" date="2013" name="Genome Biol.">
        <title>Genome of Acanthamoeba castellanii highlights extensive lateral gene transfer and early evolution of tyrosine kinase signaling.</title>
        <authorList>
            <person name="Clarke M."/>
            <person name="Lohan A.J."/>
            <person name="Liu B."/>
            <person name="Lagkouvardos I."/>
            <person name="Roy S."/>
            <person name="Zafar N."/>
            <person name="Bertelli C."/>
            <person name="Schilde C."/>
            <person name="Kianianmomeni A."/>
            <person name="Burglin T.R."/>
            <person name="Frech C."/>
            <person name="Turcotte B."/>
            <person name="Kopec K.O."/>
            <person name="Synnott J.M."/>
            <person name="Choo C."/>
            <person name="Paponov I."/>
            <person name="Finkler A."/>
            <person name="Soon Heng Tan C."/>
            <person name="Hutchins A.P."/>
            <person name="Weinmeier T."/>
            <person name="Rattei T."/>
            <person name="Chu J.S."/>
            <person name="Gimenez G."/>
            <person name="Irimia M."/>
            <person name="Rigden D.J."/>
            <person name="Fitzpatrick D.A."/>
            <person name="Lorenzo-Morales J."/>
            <person name="Bateman A."/>
            <person name="Chiu C.H."/>
            <person name="Tang P."/>
            <person name="Hegemann P."/>
            <person name="Fromm H."/>
            <person name="Raoult D."/>
            <person name="Greub G."/>
            <person name="Miranda-Saavedra D."/>
            <person name="Chen N."/>
            <person name="Nash P."/>
            <person name="Ginger M.L."/>
            <person name="Horn M."/>
            <person name="Schaap P."/>
            <person name="Caler L."/>
            <person name="Loftus B."/>
        </authorList>
    </citation>
    <scope>NUCLEOTIDE SEQUENCE [LARGE SCALE GENOMIC DNA]</scope>
    <source>
        <strain evidence="2 3">Neff</strain>
    </source>
</reference>
<dbReference type="SUPFAM" id="SSF48464">
    <property type="entry name" value="ENTH/VHS domain"/>
    <property type="match status" value="1"/>
</dbReference>
<dbReference type="Gene3D" id="1.25.40.90">
    <property type="match status" value="1"/>
</dbReference>
<evidence type="ECO:0000313" key="3">
    <source>
        <dbReference type="Proteomes" id="UP000011083"/>
    </source>
</evidence>
<dbReference type="PANTHER" id="PTHR28670">
    <property type="entry name" value="UV-STIMULATED SCAFFOLD PROTEIN A"/>
    <property type="match status" value="1"/>
</dbReference>
<dbReference type="VEuPathDB" id="AmoebaDB:ACA1_145280"/>
<organism evidence="2 3">
    <name type="scientific">Acanthamoeba castellanii (strain ATCC 30010 / Neff)</name>
    <dbReference type="NCBI Taxonomy" id="1257118"/>
    <lineage>
        <taxon>Eukaryota</taxon>
        <taxon>Amoebozoa</taxon>
        <taxon>Discosea</taxon>
        <taxon>Longamoebia</taxon>
        <taxon>Centramoebida</taxon>
        <taxon>Acanthamoebidae</taxon>
        <taxon>Acanthamoeba</taxon>
    </lineage>
</organism>
<feature type="compositionally biased region" description="Basic and acidic residues" evidence="1">
    <location>
        <begin position="329"/>
        <end position="340"/>
    </location>
</feature>
<feature type="region of interest" description="Disordered" evidence="1">
    <location>
        <begin position="435"/>
        <end position="648"/>
    </location>
</feature>
<evidence type="ECO:0000256" key="1">
    <source>
        <dbReference type="SAM" id="MobiDB-lite"/>
    </source>
</evidence>
<evidence type="ECO:0000313" key="2">
    <source>
        <dbReference type="EMBL" id="ELR10907.1"/>
    </source>
</evidence>
<dbReference type="GO" id="GO:0009411">
    <property type="term" value="P:response to UV"/>
    <property type="evidence" value="ECO:0007669"/>
    <property type="project" value="InterPro"/>
</dbReference>
<dbReference type="GO" id="GO:0006283">
    <property type="term" value="P:transcription-coupled nucleotide-excision repair"/>
    <property type="evidence" value="ECO:0007669"/>
    <property type="project" value="TreeGrafter"/>
</dbReference>
<dbReference type="AlphaFoldDB" id="L8GCV5"/>
<dbReference type="STRING" id="1257118.L8GCV5"/>
<dbReference type="KEGG" id="acan:ACA1_145280"/>
<dbReference type="InterPro" id="IPR049408">
    <property type="entry name" value="UVSSA_N_a-solenoid_rpt"/>
</dbReference>
<dbReference type="InterPro" id="IPR018610">
    <property type="entry name" value="UVSSA"/>
</dbReference>
<keyword evidence="3" id="KW-1185">Reference proteome</keyword>
<feature type="compositionally biased region" description="Basic residues" evidence="1">
    <location>
        <begin position="618"/>
        <end position="633"/>
    </location>
</feature>
<feature type="compositionally biased region" description="Acidic residues" evidence="1">
    <location>
        <begin position="517"/>
        <end position="554"/>
    </location>
</feature>
<feature type="region of interest" description="Disordered" evidence="1">
    <location>
        <begin position="228"/>
        <end position="252"/>
    </location>
</feature>
<dbReference type="InterPro" id="IPR008942">
    <property type="entry name" value="ENTH_VHS"/>
</dbReference>
<dbReference type="Pfam" id="PF20867">
    <property type="entry name" value="UVSSA_N"/>
    <property type="match status" value="1"/>
</dbReference>
<dbReference type="OrthoDB" id="5594015at2759"/>
<protein>
    <recommendedName>
        <fullName evidence="4">VHS domain containing protein</fullName>
    </recommendedName>
</protein>
<dbReference type="PANTHER" id="PTHR28670:SF1">
    <property type="entry name" value="UV-STIMULATED SCAFFOLD PROTEIN A"/>
    <property type="match status" value="1"/>
</dbReference>